<dbReference type="Pfam" id="PF03166">
    <property type="entry name" value="MH2"/>
    <property type="match status" value="1"/>
</dbReference>
<evidence type="ECO:0000259" key="9">
    <source>
        <dbReference type="PROSITE" id="PS51075"/>
    </source>
</evidence>
<feature type="region of interest" description="Disordered" evidence="8">
    <location>
        <begin position="1193"/>
        <end position="1222"/>
    </location>
</feature>
<feature type="compositionally biased region" description="Basic and acidic residues" evidence="8">
    <location>
        <begin position="1096"/>
        <end position="1107"/>
    </location>
</feature>
<evidence type="ECO:0000256" key="2">
    <source>
        <dbReference type="ARBA" id="ARBA00005545"/>
    </source>
</evidence>
<evidence type="ECO:0000256" key="8">
    <source>
        <dbReference type="SAM" id="MobiDB-lite"/>
    </source>
</evidence>
<sequence length="2177" mass="241863">MSEATSDKAGLPEHSVEPSTSHANLERQPSSLTENDVIDVEGLGSSEENVYLTQPSTSNQSRRYQPSELASDLDTMPVLQRASDSEMNFQGMGRASGLESTSSTGHTNSIGRTNSTVRTSSIGSTTQHHNILARSHDSEEPQIYRPIPQRLQNGYLPSQLYKGTLVHKTSFDMPYSSAGTSTVTEDRIFNFLANEVRAKTSSIEEPTVVDHDDITVENSKVSTGNQASHGSKASLANSTEFPTPNHSMLNSTDFLTSHSLTNPCQTLMTPSEALRSSTEILAQISSLQNMAPTASSLHNIMSTASSLQNINPTSAVLQNILSATSSETPTTNVLAGVISQAKDQLLASEPLTKNLLQKLNVFHMFHPYSTDDLIKIRSIFGNNFDKWLCLYKEIQSMLTKSDANLLAVLQHYFQAKDSVENDPLLSAGDSFLSTTPGFLGGSQLEPAKKGPGRPRRSTNPDIMQRRMSVFSSENQVPEPNEPIQTLTNFFMKYNVSLDVEFSRKALESLMKKLKEKPEEVKALIDVVRSAGLCHSPCITIMKTLDGRLQVAGRKGFPHIIYGRIFRWPGLKKNESSPLEVHNNCRHIPQPTSGVGSDGPRKDDTVCVNPWHYQKHEDPLGTEKARRQPAPRHHHQQALPSDPPDPIHNKKKSRASESALDEHYPIKARDETVHDGLASSSNSKGLANSRPGQRGRPPHTSTSRSASYQNPNSREEAMQQIAKLQMSAPNSQEVLQSLQQRQAQMATLAQDSGILAQDSGILTRDSGILARDSGILARDSGILAQDSGILAQDSGILTQDSGIPLPSTIETGQMLKNREKMAESPGYMTDLSPMSRKRIGSTSRSRKSTETNSPTSTEPSPFRSRQNSNASVSSGLARKTSRRSIESSTSPSPRKVSRLEDGTRRSMNFMTNDGFKTPHVYSNNEVPGTPKKYSSLLSSPLSQTMLQSPLHSLASPQTPCSLDIPPSPTQQLVQELMLQAYRNAKAMTKKEHDEKHLKRTGSVDRALELINKMTAAGAGSHKMNQFVVPVYDRPVKPDPLHSDVTKPPLKNWVQNYALKQQSDSLAKFDYSDMLKTSSVQSGLGYGLNQKVDGGEQGLKEDGGNDVEQHKQSFQVAESFKNLQLNLEAQSLEGHQNLKDQQNPQKNLEVHQNPQHDLEVQTNLEAHHNHHQNLEVQQNPQRSSEANRNLEANQNPEAQQNPHQNLDAQESLESHKNPQSTSETLQDLQLNIDTQLNQGEDSLQTQNKRMLQNLKLKLEALQNSQVIQNPQVAQSYQFNYATTCHPYIKFQNPINPNYFLPTLTSSGCSYSEPSKTEMNYNFCKFMSETGGVSEAKLDGFELGSLYEGGDLMTPSQREAVRQYLITVAAQNKNFSSLGQKSLSALGNKAYSTLSHKAYSALSNKTYPTITSTLPSTTNDLTIRNNDLTLRNNDLTSLSSSFTNLCNDLTTRETNDDMPVLQRAENEDFVLDEEDRKKADNYAQLMFDQVVKTAKIDASTSGSLTAAAEFMVNPYLYGGQPLSLGEESLGLVDEASGLRDEALKLVEEASRLTEEPLRLGEEASSLHDDFLSKELPLIETNNEGQNDGEEGFKDQEKLTESDLAEGEDEVEDVEVDTVDVVESGRAVQGQDIVEGQGYVDEESFKKLGLETASAIPSHEHVQSHEQAFKKLGLDQTPAAIPSQELLAEQSFQNLGLDQERLTTKRKADWSLHLLEALKATHKQLASSTLAETEKCLLDPKLQKPISIDQSTNNKGQSLQNIVDQPRQDPYLIIRTSFNMEMNVNRLQQKLDITTCSLDTFCRLFPITAVALLDMLTDVCTTVAVRVNEEELSKNPILQVPCALSPTKRVVDIVKKLESRSTQLVRSPERLLIASQYSDKHSISRDLKNMIHEAKMMTAEASEVVITRISKFAENLGTHGIDRTVKDLLSVMFKGQVEPYTVPNIYSSSSVDLSSTIQYYENGEAKGDSFYSRQPTVGIGTLPPNLTLPTVFKFQEIEDGLEHARQVVQLNKDKISDGFTVRTDPNGDMFVRNVSHRPLYVETKLGNRKDTIVTPKRERISRGQKLKVYDFKNNFKEICFWAANNDKHMTHNVKPDVSQEMVMNRLRAAGTIRCSYDGRFKQQMASFLDMNRGIEVYTNRALTAAQEMYEKPKKARYYLRYGHLPGYGCAEDMPRMHRRTV</sequence>
<dbReference type="PANTHER" id="PTHR13703">
    <property type="entry name" value="SMAD"/>
    <property type="match status" value="1"/>
</dbReference>
<evidence type="ECO:0000256" key="4">
    <source>
        <dbReference type="ARBA" id="ARBA00022833"/>
    </source>
</evidence>
<protein>
    <submittedName>
        <fullName evidence="11">Uncharacterized protein</fullName>
    </submittedName>
</protein>
<keyword evidence="6" id="KW-0804">Transcription</keyword>
<feature type="region of interest" description="Disordered" evidence="8">
    <location>
        <begin position="1082"/>
        <end position="1107"/>
    </location>
</feature>
<dbReference type="InterPro" id="IPR017855">
    <property type="entry name" value="SMAD-like_dom_sf"/>
</dbReference>
<dbReference type="InterPro" id="IPR013019">
    <property type="entry name" value="MAD_homology_MH1"/>
</dbReference>
<feature type="compositionally biased region" description="Basic and acidic residues" evidence="8">
    <location>
        <begin position="659"/>
        <end position="673"/>
    </location>
</feature>
<feature type="compositionally biased region" description="Polar residues" evidence="8">
    <location>
        <begin position="17"/>
        <end position="34"/>
    </location>
</feature>
<organism evidence="11 12">
    <name type="scientific">Bursaphelenchus okinawaensis</name>
    <dbReference type="NCBI Taxonomy" id="465554"/>
    <lineage>
        <taxon>Eukaryota</taxon>
        <taxon>Metazoa</taxon>
        <taxon>Ecdysozoa</taxon>
        <taxon>Nematoda</taxon>
        <taxon>Chromadorea</taxon>
        <taxon>Rhabditida</taxon>
        <taxon>Tylenchina</taxon>
        <taxon>Tylenchomorpha</taxon>
        <taxon>Aphelenchoidea</taxon>
        <taxon>Aphelenchoididae</taxon>
        <taxon>Bursaphelenchus</taxon>
    </lineage>
</organism>
<dbReference type="Proteomes" id="UP000614601">
    <property type="component" value="Unassembled WGS sequence"/>
</dbReference>
<evidence type="ECO:0000256" key="3">
    <source>
        <dbReference type="ARBA" id="ARBA00022723"/>
    </source>
</evidence>
<gene>
    <name evidence="11" type="ORF">BOKJ2_LOCUS2188</name>
</gene>
<feature type="compositionally biased region" description="Polar residues" evidence="8">
    <location>
        <begin position="698"/>
        <end position="711"/>
    </location>
</feature>
<dbReference type="GO" id="GO:0060395">
    <property type="term" value="P:SMAD protein signal transduction"/>
    <property type="evidence" value="ECO:0007669"/>
    <property type="project" value="TreeGrafter"/>
</dbReference>
<proteinExistence type="inferred from homology"/>
<feature type="compositionally biased region" description="Basic and acidic residues" evidence="8">
    <location>
        <begin position="613"/>
        <end position="625"/>
    </location>
</feature>
<feature type="region of interest" description="Disordered" evidence="8">
    <location>
        <begin position="218"/>
        <end position="254"/>
    </location>
</feature>
<dbReference type="GO" id="GO:0050793">
    <property type="term" value="P:regulation of developmental process"/>
    <property type="evidence" value="ECO:0007669"/>
    <property type="project" value="UniProtKB-ARBA"/>
</dbReference>
<evidence type="ECO:0000256" key="1">
    <source>
        <dbReference type="ARBA" id="ARBA00004123"/>
    </source>
</evidence>
<dbReference type="Pfam" id="PF03165">
    <property type="entry name" value="MH1"/>
    <property type="match status" value="1"/>
</dbReference>
<comment type="similarity">
    <text evidence="2">Belongs to the dwarfin/SMAD family.</text>
</comment>
<keyword evidence="7" id="KW-0539">Nucleus</keyword>
<feature type="compositionally biased region" description="Basic residues" evidence="8">
    <location>
        <begin position="626"/>
        <end position="635"/>
    </location>
</feature>
<feature type="region of interest" description="Disordered" evidence="8">
    <location>
        <begin position="91"/>
        <end position="141"/>
    </location>
</feature>
<dbReference type="SMART" id="SM00523">
    <property type="entry name" value="DWA"/>
    <property type="match status" value="1"/>
</dbReference>
<dbReference type="InterPro" id="IPR008984">
    <property type="entry name" value="SMAD_FHA_dom_sf"/>
</dbReference>
<keyword evidence="5" id="KW-0805">Transcription regulation</keyword>
<name>A0A811JVI1_9BILA</name>
<evidence type="ECO:0000313" key="11">
    <source>
        <dbReference type="EMBL" id="CAD5207504.1"/>
    </source>
</evidence>
<dbReference type="InterPro" id="IPR036578">
    <property type="entry name" value="SMAD_MH1_sf"/>
</dbReference>
<dbReference type="Gene3D" id="3.90.520.10">
    <property type="entry name" value="SMAD MH1 domain"/>
    <property type="match status" value="1"/>
</dbReference>
<feature type="compositionally biased region" description="Polar residues" evidence="8">
    <location>
        <begin position="1193"/>
        <end position="1206"/>
    </location>
</feature>
<evidence type="ECO:0000259" key="10">
    <source>
        <dbReference type="PROSITE" id="PS51076"/>
    </source>
</evidence>
<comment type="caution">
    <text evidence="11">The sequence shown here is derived from an EMBL/GenBank/DDBJ whole genome shotgun (WGS) entry which is preliminary data.</text>
</comment>
<keyword evidence="3" id="KW-0479">Metal-binding</keyword>
<dbReference type="GO" id="GO:0030509">
    <property type="term" value="P:BMP signaling pathway"/>
    <property type="evidence" value="ECO:0007669"/>
    <property type="project" value="TreeGrafter"/>
</dbReference>
<feature type="region of interest" description="Disordered" evidence="8">
    <location>
        <begin position="581"/>
        <end position="717"/>
    </location>
</feature>
<feature type="domain" description="MH1" evidence="9">
    <location>
        <begin position="481"/>
        <end position="621"/>
    </location>
</feature>
<dbReference type="EMBL" id="CAJFCW020000001">
    <property type="protein sequence ID" value="CAG9085902.1"/>
    <property type="molecule type" value="Genomic_DNA"/>
</dbReference>
<dbReference type="GO" id="GO:0009791">
    <property type="term" value="P:post-embryonic development"/>
    <property type="evidence" value="ECO:0007669"/>
    <property type="project" value="UniProtKB-ARBA"/>
</dbReference>
<dbReference type="PROSITE" id="PS51075">
    <property type="entry name" value="MH1"/>
    <property type="match status" value="1"/>
</dbReference>
<dbReference type="OrthoDB" id="5875866at2759"/>
<evidence type="ECO:0000256" key="7">
    <source>
        <dbReference type="ARBA" id="ARBA00023242"/>
    </source>
</evidence>
<dbReference type="GO" id="GO:0051239">
    <property type="term" value="P:regulation of multicellular organismal process"/>
    <property type="evidence" value="ECO:0007669"/>
    <property type="project" value="UniProtKB-ARBA"/>
</dbReference>
<dbReference type="GO" id="GO:0070411">
    <property type="term" value="F:I-SMAD binding"/>
    <property type="evidence" value="ECO:0007669"/>
    <property type="project" value="TreeGrafter"/>
</dbReference>
<feature type="region of interest" description="Disordered" evidence="8">
    <location>
        <begin position="438"/>
        <end position="460"/>
    </location>
</feature>
<feature type="compositionally biased region" description="Polar residues" evidence="8">
    <location>
        <begin position="862"/>
        <end position="873"/>
    </location>
</feature>
<dbReference type="GO" id="GO:0030154">
    <property type="term" value="P:cell differentiation"/>
    <property type="evidence" value="ECO:0007669"/>
    <property type="project" value="TreeGrafter"/>
</dbReference>
<dbReference type="PROSITE" id="PS51076">
    <property type="entry name" value="MH2"/>
    <property type="match status" value="1"/>
</dbReference>
<dbReference type="SUPFAM" id="SSF49879">
    <property type="entry name" value="SMAD/FHA domain"/>
    <property type="match status" value="1"/>
</dbReference>
<dbReference type="Gene3D" id="2.60.200.10">
    <property type="match status" value="1"/>
</dbReference>
<dbReference type="InterPro" id="IPR003619">
    <property type="entry name" value="MAD_homology1_Dwarfin-type"/>
</dbReference>
<dbReference type="InterPro" id="IPR001132">
    <property type="entry name" value="SMAD_dom_Dwarfin-type"/>
</dbReference>
<evidence type="ECO:0000256" key="5">
    <source>
        <dbReference type="ARBA" id="ARBA00023015"/>
    </source>
</evidence>
<dbReference type="Proteomes" id="UP000783686">
    <property type="component" value="Unassembled WGS sequence"/>
</dbReference>
<feature type="region of interest" description="Disordered" evidence="8">
    <location>
        <begin position="821"/>
        <end position="926"/>
    </location>
</feature>
<evidence type="ECO:0000313" key="12">
    <source>
        <dbReference type="Proteomes" id="UP000614601"/>
    </source>
</evidence>
<dbReference type="GO" id="GO:0071144">
    <property type="term" value="C:heteromeric SMAD protein complex"/>
    <property type="evidence" value="ECO:0007669"/>
    <property type="project" value="TreeGrafter"/>
</dbReference>
<feature type="compositionally biased region" description="Polar residues" evidence="8">
    <location>
        <begin position="98"/>
        <end position="129"/>
    </location>
</feature>
<feature type="compositionally biased region" description="Low complexity" evidence="8">
    <location>
        <begin position="849"/>
        <end position="860"/>
    </location>
</feature>
<accession>A0A811JVI1</accession>
<feature type="region of interest" description="Disordered" evidence="8">
    <location>
        <begin position="1"/>
        <end position="75"/>
    </location>
</feature>
<comment type="subcellular location">
    <subcellularLocation>
        <location evidence="1">Nucleus</location>
    </subcellularLocation>
</comment>
<dbReference type="GO" id="GO:0009653">
    <property type="term" value="P:anatomical structure morphogenesis"/>
    <property type="evidence" value="ECO:0007669"/>
    <property type="project" value="TreeGrafter"/>
</dbReference>
<dbReference type="InterPro" id="IPR013790">
    <property type="entry name" value="Dwarfin"/>
</dbReference>
<feature type="domain" description="MH2" evidence="10">
    <location>
        <begin position="1950"/>
        <end position="2177"/>
    </location>
</feature>
<dbReference type="GO" id="GO:0000981">
    <property type="term" value="F:DNA-binding transcription factor activity, RNA polymerase II-specific"/>
    <property type="evidence" value="ECO:0007669"/>
    <property type="project" value="TreeGrafter"/>
</dbReference>
<dbReference type="EMBL" id="CAJFDH010000001">
    <property type="protein sequence ID" value="CAD5207504.1"/>
    <property type="molecule type" value="Genomic_DNA"/>
</dbReference>
<feature type="compositionally biased region" description="Polar residues" evidence="8">
    <location>
        <begin position="46"/>
        <end position="64"/>
    </location>
</feature>
<evidence type="ECO:0000256" key="6">
    <source>
        <dbReference type="ARBA" id="ARBA00023163"/>
    </source>
</evidence>
<keyword evidence="4" id="KW-0862">Zinc</keyword>
<dbReference type="SUPFAM" id="SSF56366">
    <property type="entry name" value="SMAD MH1 domain"/>
    <property type="match status" value="1"/>
</dbReference>
<keyword evidence="12" id="KW-1185">Reference proteome</keyword>
<dbReference type="GO" id="GO:0046872">
    <property type="term" value="F:metal ion binding"/>
    <property type="evidence" value="ECO:0007669"/>
    <property type="project" value="UniProtKB-KW"/>
</dbReference>
<dbReference type="GO" id="GO:0000978">
    <property type="term" value="F:RNA polymerase II cis-regulatory region sequence-specific DNA binding"/>
    <property type="evidence" value="ECO:0007669"/>
    <property type="project" value="TreeGrafter"/>
</dbReference>
<reference evidence="11" key="1">
    <citation type="submission" date="2020-09" db="EMBL/GenBank/DDBJ databases">
        <authorList>
            <person name="Kikuchi T."/>
        </authorList>
    </citation>
    <scope>NUCLEOTIDE SEQUENCE</scope>
    <source>
        <strain evidence="11">SH1</strain>
    </source>
</reference>